<dbReference type="Proteomes" id="UP000014148">
    <property type="component" value="Unassembled WGS sequence"/>
</dbReference>
<reference evidence="8 10" key="2">
    <citation type="submission" date="2013-03" db="EMBL/GenBank/DDBJ databases">
        <title>The Genome Sequence of Enterococcus malodoratus ATCC_43197 (PacBio/Illumina hybrid assembly).</title>
        <authorList>
            <consortium name="The Broad Institute Genomics Platform"/>
            <consortium name="The Broad Institute Genome Sequencing Center for Infectious Disease"/>
            <person name="Earl A."/>
            <person name="Russ C."/>
            <person name="Gilmore M."/>
            <person name="Surin D."/>
            <person name="Walker B."/>
            <person name="Young S."/>
            <person name="Zeng Q."/>
            <person name="Gargeya S."/>
            <person name="Fitzgerald M."/>
            <person name="Haas B."/>
            <person name="Abouelleil A."/>
            <person name="Allen A.W."/>
            <person name="Alvarado L."/>
            <person name="Arachchi H.M."/>
            <person name="Berlin A.M."/>
            <person name="Chapman S.B."/>
            <person name="Gainer-Dewar J."/>
            <person name="Goldberg J."/>
            <person name="Griggs A."/>
            <person name="Gujja S."/>
            <person name="Hansen M."/>
            <person name="Howarth C."/>
            <person name="Imamovic A."/>
            <person name="Ireland A."/>
            <person name="Larimer J."/>
            <person name="McCowan C."/>
            <person name="Murphy C."/>
            <person name="Pearson M."/>
            <person name="Poon T.W."/>
            <person name="Priest M."/>
            <person name="Roberts A."/>
            <person name="Saif S."/>
            <person name="Shea T."/>
            <person name="Sisk P."/>
            <person name="Sykes S."/>
            <person name="Wortman J."/>
            <person name="Nusbaum C."/>
            <person name="Birren B."/>
        </authorList>
    </citation>
    <scope>NUCLEOTIDE SEQUENCE [LARGE SCALE GENOMIC DNA]</scope>
    <source>
        <strain evidence="8 10">ATCC 43197</strain>
    </source>
</reference>
<proteinExistence type="predicted"/>
<keyword evidence="10" id="KW-1185">Reference proteome</keyword>
<dbReference type="STRING" id="71451.RV07_GL002679"/>
<dbReference type="InterPro" id="IPR003740">
    <property type="entry name" value="YitT"/>
</dbReference>
<dbReference type="PANTHER" id="PTHR33545:SF9">
    <property type="entry name" value="UPF0750 MEMBRANE PROTEIN YITE"/>
    <property type="match status" value="1"/>
</dbReference>
<evidence type="ECO:0000256" key="2">
    <source>
        <dbReference type="ARBA" id="ARBA00022475"/>
    </source>
</evidence>
<dbReference type="eggNOG" id="COG1284">
    <property type="taxonomic scope" value="Bacteria"/>
</dbReference>
<dbReference type="AlphaFoldDB" id="R2RCY1"/>
<keyword evidence="4 6" id="KW-1133">Transmembrane helix</keyword>
<dbReference type="Pfam" id="PF02588">
    <property type="entry name" value="YitT_membrane"/>
    <property type="match status" value="1"/>
</dbReference>
<evidence type="ECO:0000256" key="5">
    <source>
        <dbReference type="ARBA" id="ARBA00023136"/>
    </source>
</evidence>
<keyword evidence="5 6" id="KW-0472">Membrane</keyword>
<comment type="caution">
    <text evidence="7">The sequence shown here is derived from an EMBL/GenBank/DDBJ whole genome shotgun (WGS) entry which is preliminary data.</text>
</comment>
<dbReference type="PATRIC" id="fig|1158601.3.peg.3504"/>
<feature type="transmembrane region" description="Helical" evidence="6">
    <location>
        <begin position="149"/>
        <end position="165"/>
    </location>
</feature>
<feature type="transmembrane region" description="Helical" evidence="6">
    <location>
        <begin position="7"/>
        <end position="29"/>
    </location>
</feature>
<dbReference type="PANTHER" id="PTHR33545">
    <property type="entry name" value="UPF0750 MEMBRANE PROTEIN YITT-RELATED"/>
    <property type="match status" value="1"/>
</dbReference>
<dbReference type="GO" id="GO:0005886">
    <property type="term" value="C:plasma membrane"/>
    <property type="evidence" value="ECO:0007669"/>
    <property type="project" value="UniProtKB-SubCell"/>
</dbReference>
<dbReference type="InterPro" id="IPR051461">
    <property type="entry name" value="UPF0750_membrane"/>
</dbReference>
<gene>
    <name evidence="8" type="ORF">I585_02713</name>
    <name evidence="7" type="ORF">UAI_03530</name>
</gene>
<reference evidence="7 9" key="1">
    <citation type="submission" date="2013-02" db="EMBL/GenBank/DDBJ databases">
        <title>The Genome Sequence of Enterococcus malodoratus ATCC_43197.</title>
        <authorList>
            <consortium name="The Broad Institute Genome Sequencing Platform"/>
            <consortium name="The Broad Institute Genome Sequencing Center for Infectious Disease"/>
            <person name="Earl A.M."/>
            <person name="Gilmore M.S."/>
            <person name="Lebreton F."/>
            <person name="Walker B."/>
            <person name="Young S.K."/>
            <person name="Zeng Q."/>
            <person name="Gargeya S."/>
            <person name="Fitzgerald M."/>
            <person name="Haas B."/>
            <person name="Abouelleil A."/>
            <person name="Alvarado L."/>
            <person name="Arachchi H.M."/>
            <person name="Berlin A.M."/>
            <person name="Chapman S.B."/>
            <person name="Dewar J."/>
            <person name="Goldberg J."/>
            <person name="Griggs A."/>
            <person name="Gujja S."/>
            <person name="Hansen M."/>
            <person name="Howarth C."/>
            <person name="Imamovic A."/>
            <person name="Larimer J."/>
            <person name="McCowan C."/>
            <person name="Murphy C."/>
            <person name="Neiman D."/>
            <person name="Pearson M."/>
            <person name="Priest M."/>
            <person name="Roberts A."/>
            <person name="Saif S."/>
            <person name="Shea T."/>
            <person name="Sisk P."/>
            <person name="Sykes S."/>
            <person name="Wortman J."/>
            <person name="Nusbaum C."/>
            <person name="Birren B."/>
        </authorList>
    </citation>
    <scope>NUCLEOTIDE SEQUENCE [LARGE SCALE GENOMIC DNA]</scope>
    <source>
        <strain evidence="7 9">ATCC 43197</strain>
    </source>
</reference>
<evidence type="ECO:0000256" key="1">
    <source>
        <dbReference type="ARBA" id="ARBA00004651"/>
    </source>
</evidence>
<feature type="transmembrane region" description="Helical" evidence="6">
    <location>
        <begin position="100"/>
        <end position="122"/>
    </location>
</feature>
<accession>R2RCY1</accession>
<evidence type="ECO:0000256" key="4">
    <source>
        <dbReference type="ARBA" id="ARBA00022989"/>
    </source>
</evidence>
<evidence type="ECO:0000313" key="8">
    <source>
        <dbReference type="EMBL" id="EOT67192.1"/>
    </source>
</evidence>
<evidence type="ECO:0000313" key="9">
    <source>
        <dbReference type="Proteomes" id="UP000013783"/>
    </source>
</evidence>
<evidence type="ECO:0000313" key="7">
    <source>
        <dbReference type="EMBL" id="EOH73854.1"/>
    </source>
</evidence>
<feature type="transmembrane region" description="Helical" evidence="6">
    <location>
        <begin position="171"/>
        <end position="190"/>
    </location>
</feature>
<sequence>MIAIKKLLNLINISIGLLIISAALNFFLLPHDIASAGVGAIGHLIEIHFAFRSIIIVWLINILMLVLTYVLLDKQFFSKIFIGSLLFPVFLYVVPTIPLFFSHIISLIIGSILFSLGVFYLYKFDSSNGGVTVPPIILDRYFQIPAHKGLLLTNLVIIFLNFYILSPIEGLFATISILIISFSMKLFSAIDSKITFRRNAKIDI</sequence>
<evidence type="ECO:0000256" key="3">
    <source>
        <dbReference type="ARBA" id="ARBA00022692"/>
    </source>
</evidence>
<dbReference type="RefSeq" id="WP_010742322.1">
    <property type="nucleotide sequence ID" value="NZ_KB946251.1"/>
</dbReference>
<organism evidence="7 9">
    <name type="scientific">Enterococcus malodoratus ATCC 43197</name>
    <dbReference type="NCBI Taxonomy" id="1158601"/>
    <lineage>
        <taxon>Bacteria</taxon>
        <taxon>Bacillati</taxon>
        <taxon>Bacillota</taxon>
        <taxon>Bacilli</taxon>
        <taxon>Lactobacillales</taxon>
        <taxon>Enterococcaceae</taxon>
        <taxon>Enterococcus</taxon>
    </lineage>
</organism>
<comment type="subcellular location">
    <subcellularLocation>
        <location evidence="1">Cell membrane</location>
        <topology evidence="1">Multi-pass membrane protein</topology>
    </subcellularLocation>
</comment>
<dbReference type="EMBL" id="ASWA01000003">
    <property type="protein sequence ID" value="EOT67192.1"/>
    <property type="molecule type" value="Genomic_DNA"/>
</dbReference>
<evidence type="ECO:0008006" key="11">
    <source>
        <dbReference type="Google" id="ProtNLM"/>
    </source>
</evidence>
<protein>
    <recommendedName>
        <fullName evidence="11">Integral membrane protein</fullName>
    </recommendedName>
</protein>
<dbReference type="EMBL" id="AJAK01000023">
    <property type="protein sequence ID" value="EOH73854.1"/>
    <property type="molecule type" value="Genomic_DNA"/>
</dbReference>
<feature type="transmembrane region" description="Helical" evidence="6">
    <location>
        <begin position="49"/>
        <end position="71"/>
    </location>
</feature>
<dbReference type="Proteomes" id="UP000013783">
    <property type="component" value="Unassembled WGS sequence"/>
</dbReference>
<keyword evidence="3 6" id="KW-0812">Transmembrane</keyword>
<evidence type="ECO:0000313" key="10">
    <source>
        <dbReference type="Proteomes" id="UP000014148"/>
    </source>
</evidence>
<name>R2RCY1_9ENTE</name>
<evidence type="ECO:0000256" key="6">
    <source>
        <dbReference type="SAM" id="Phobius"/>
    </source>
</evidence>
<keyword evidence="2" id="KW-1003">Cell membrane</keyword>
<feature type="transmembrane region" description="Helical" evidence="6">
    <location>
        <begin position="76"/>
        <end position="94"/>
    </location>
</feature>